<name>A0A5C5WFU3_9BACT</name>
<comment type="caution">
    <text evidence="2">The sequence shown here is derived from an EMBL/GenBank/DDBJ whole genome shotgun (WGS) entry which is preliminary data.</text>
</comment>
<dbReference type="AlphaFoldDB" id="A0A5C5WFU3"/>
<proteinExistence type="predicted"/>
<dbReference type="Proteomes" id="UP000318995">
    <property type="component" value="Unassembled WGS sequence"/>
</dbReference>
<evidence type="ECO:0008006" key="4">
    <source>
        <dbReference type="Google" id="ProtNLM"/>
    </source>
</evidence>
<keyword evidence="1" id="KW-0732">Signal</keyword>
<evidence type="ECO:0000313" key="2">
    <source>
        <dbReference type="EMBL" id="TWT48959.1"/>
    </source>
</evidence>
<evidence type="ECO:0000256" key="1">
    <source>
        <dbReference type="SAM" id="SignalP"/>
    </source>
</evidence>
<feature type="signal peptide" evidence="1">
    <location>
        <begin position="1"/>
        <end position="23"/>
    </location>
</feature>
<evidence type="ECO:0000313" key="3">
    <source>
        <dbReference type="Proteomes" id="UP000318995"/>
    </source>
</evidence>
<accession>A0A5C5WFU3</accession>
<organism evidence="2 3">
    <name type="scientific">Botrimarina hoheduenensis</name>
    <dbReference type="NCBI Taxonomy" id="2528000"/>
    <lineage>
        <taxon>Bacteria</taxon>
        <taxon>Pseudomonadati</taxon>
        <taxon>Planctomycetota</taxon>
        <taxon>Planctomycetia</taxon>
        <taxon>Pirellulales</taxon>
        <taxon>Lacipirellulaceae</taxon>
        <taxon>Botrimarina</taxon>
    </lineage>
</organism>
<reference evidence="2 3" key="1">
    <citation type="submission" date="2019-02" db="EMBL/GenBank/DDBJ databases">
        <title>Deep-cultivation of Planctomycetes and their phenomic and genomic characterization uncovers novel biology.</title>
        <authorList>
            <person name="Wiegand S."/>
            <person name="Jogler M."/>
            <person name="Boedeker C."/>
            <person name="Pinto D."/>
            <person name="Vollmers J."/>
            <person name="Rivas-Marin E."/>
            <person name="Kohn T."/>
            <person name="Peeters S.H."/>
            <person name="Heuer A."/>
            <person name="Rast P."/>
            <person name="Oberbeckmann S."/>
            <person name="Bunk B."/>
            <person name="Jeske O."/>
            <person name="Meyerdierks A."/>
            <person name="Storesund J.E."/>
            <person name="Kallscheuer N."/>
            <person name="Luecker S."/>
            <person name="Lage O.M."/>
            <person name="Pohl T."/>
            <person name="Merkel B.J."/>
            <person name="Hornburger P."/>
            <person name="Mueller R.-W."/>
            <person name="Bruemmer F."/>
            <person name="Labrenz M."/>
            <person name="Spormann A.M."/>
            <person name="Op Den Camp H."/>
            <person name="Overmann J."/>
            <person name="Amann R."/>
            <person name="Jetten M.S.M."/>
            <person name="Mascher T."/>
            <person name="Medema M.H."/>
            <person name="Devos D.P."/>
            <person name="Kaster A.-K."/>
            <person name="Ovreas L."/>
            <person name="Rohde M."/>
            <person name="Galperin M.Y."/>
            <person name="Jogler C."/>
        </authorList>
    </citation>
    <scope>NUCLEOTIDE SEQUENCE [LARGE SCALE GENOMIC DNA]</scope>
    <source>
        <strain evidence="2 3">Pla111</strain>
    </source>
</reference>
<dbReference type="RefSeq" id="WP_146571419.1">
    <property type="nucleotide sequence ID" value="NZ_SJPH01000001.1"/>
</dbReference>
<gene>
    <name evidence="2" type="ORF">Pla111_07370</name>
</gene>
<sequence precursor="true">MQTYRQLAVACLCLPWMAATGNAAEGYKPIQSLDELSWMLGDWQKLGAAESSGLTWRRNLGGKALVAEYANAPEADTPTAMLSVVMQKPGGETLVAYTFDQKGGIAVSDLVKNSGSIRWLGTKTFADGTSGRGGIELTIRSDTEYTARYFFLDGEAVNYMGEAATMVRSSQPKPD</sequence>
<feature type="chain" id="PRO_5022814664" description="DUF1579 domain-containing protein" evidence="1">
    <location>
        <begin position="24"/>
        <end position="175"/>
    </location>
</feature>
<dbReference type="EMBL" id="SJPH01000001">
    <property type="protein sequence ID" value="TWT48959.1"/>
    <property type="molecule type" value="Genomic_DNA"/>
</dbReference>
<protein>
    <recommendedName>
        <fullName evidence="4">DUF1579 domain-containing protein</fullName>
    </recommendedName>
</protein>
<keyword evidence="3" id="KW-1185">Reference proteome</keyword>